<gene>
    <name evidence="1" type="ORF">HHE01_10690</name>
</gene>
<keyword evidence="2" id="KW-1185">Reference proteome</keyword>
<accession>A0A0K2XM46</accession>
<reference evidence="2" key="1">
    <citation type="submission" date="2014-12" db="EMBL/GenBank/DDBJ databases">
        <authorList>
            <person name="Smet A."/>
        </authorList>
    </citation>
    <scope>NUCLEOTIDE SEQUENCE [LARGE SCALE GENOMIC DNA]</scope>
</reference>
<dbReference type="EMBL" id="CDMK01000001">
    <property type="protein sequence ID" value="CRI34223.1"/>
    <property type="molecule type" value="Genomic_DNA"/>
</dbReference>
<dbReference type="AlphaFoldDB" id="A0A0K2XM46"/>
<name>A0A0K2XM46_HELHE</name>
<dbReference type="RefSeq" id="WP_265341729.1">
    <property type="nucleotide sequence ID" value="NZ_AP026684.1"/>
</dbReference>
<protein>
    <submittedName>
        <fullName evidence="1">Uncharacterized protein</fullName>
    </submittedName>
</protein>
<evidence type="ECO:0000313" key="1">
    <source>
        <dbReference type="EMBL" id="CRI34223.1"/>
    </source>
</evidence>
<organism evidence="1 2">
    <name type="scientific">Helicobacter heilmannii</name>
    <dbReference type="NCBI Taxonomy" id="35817"/>
    <lineage>
        <taxon>Bacteria</taxon>
        <taxon>Pseudomonadati</taxon>
        <taxon>Campylobacterota</taxon>
        <taxon>Epsilonproteobacteria</taxon>
        <taxon>Campylobacterales</taxon>
        <taxon>Helicobacteraceae</taxon>
        <taxon>Helicobacter</taxon>
    </lineage>
</organism>
<evidence type="ECO:0000313" key="2">
    <source>
        <dbReference type="Proteomes" id="UP000046090"/>
    </source>
</evidence>
<dbReference type="GeneID" id="78823994"/>
<sequence>MWLAWVRAECKSHTGGQTTVLIKRHHNGNDQGLGHVKPLAVG</sequence>
<dbReference type="Proteomes" id="UP000046090">
    <property type="component" value="Unassembled WGS sequence"/>
</dbReference>
<proteinExistence type="predicted"/>